<dbReference type="GO" id="GO:0003677">
    <property type="term" value="F:DNA binding"/>
    <property type="evidence" value="ECO:0007669"/>
    <property type="project" value="UniProtKB-UniRule"/>
</dbReference>
<dbReference type="InterPro" id="IPR036271">
    <property type="entry name" value="Tet_transcr_reg_TetR-rel_C_sf"/>
</dbReference>
<reference evidence="4 7" key="1">
    <citation type="submission" date="2017-05" db="EMBL/GenBank/DDBJ databases">
        <authorList>
            <person name="Oh N.-S."/>
        </authorList>
    </citation>
    <scope>NUCLEOTIDE SEQUENCE [LARGE SCALE GENOMIC DNA]</scope>
    <source>
        <strain evidence="4 7">4M13</strain>
    </source>
</reference>
<dbReference type="RefSeq" id="WP_003649934.1">
    <property type="nucleotide sequence ID" value="NZ_CABHMU010000033.1"/>
</dbReference>
<dbReference type="SUPFAM" id="SSF48498">
    <property type="entry name" value="Tetracyclin repressor-like, C-terminal domain"/>
    <property type="match status" value="1"/>
</dbReference>
<dbReference type="PROSITE" id="PS50977">
    <property type="entry name" value="HTH_TETR_2"/>
    <property type="match status" value="1"/>
</dbReference>
<sequence length="207" mass="23448">MARKKEIDKQRILDAAYKLAVRGGIESLTARNIAKAVNCSTQPIYLEFENMQDLRNQVLARISDELKSNTLQQNFTGEPLIDLDLSYLYFAKEHVDLFRAMFVDGKFGNQMIVDTLMGLGIEKFKQQFDAEQYSDERLKHIVIANWIAATGLATLLINKMANFTQAQMVSVLKAQIHDAMLNDRLTNVEENPLFAADTDASLEERLG</sequence>
<evidence type="ECO:0000313" key="4">
    <source>
        <dbReference type="EMBL" id="ART98421.1"/>
    </source>
</evidence>
<evidence type="ECO:0000256" key="2">
    <source>
        <dbReference type="PROSITE-ProRule" id="PRU00335"/>
    </source>
</evidence>
<keyword evidence="9" id="KW-1185">Reference proteome</keyword>
<evidence type="ECO:0000259" key="3">
    <source>
        <dbReference type="PROSITE" id="PS50977"/>
    </source>
</evidence>
<evidence type="ECO:0000313" key="8">
    <source>
        <dbReference type="Proteomes" id="UP000234740"/>
    </source>
</evidence>
<evidence type="ECO:0000313" key="5">
    <source>
        <dbReference type="EMBL" id="PKZ90342.1"/>
    </source>
</evidence>
<evidence type="ECO:0000313" key="9">
    <source>
        <dbReference type="Proteomes" id="UP000316012"/>
    </source>
</evidence>
<evidence type="ECO:0000256" key="1">
    <source>
        <dbReference type="ARBA" id="ARBA00023125"/>
    </source>
</evidence>
<dbReference type="EMBL" id="CP021427">
    <property type="protein sequence ID" value="ART98421.1"/>
    <property type="molecule type" value="Genomic_DNA"/>
</dbReference>
<reference evidence="5 8" key="2">
    <citation type="submission" date="2017-12" db="EMBL/GenBank/DDBJ databases">
        <title>Phylogenetic diversity of female urinary microbiome.</title>
        <authorList>
            <person name="Thomas-White K."/>
            <person name="Wolfe A.J."/>
        </authorList>
    </citation>
    <scope>NUCLEOTIDE SEQUENCE [LARGE SCALE GENOMIC DNA]</scope>
    <source>
        <strain evidence="5 8">UMB0099</strain>
    </source>
</reference>
<gene>
    <name evidence="4" type="ORF">CCE30_05555</name>
    <name evidence="5" type="ORF">CYJ86_08205</name>
    <name evidence="6" type="ORF">FIPPAONL_00268</name>
</gene>
<dbReference type="EMBL" id="PKKC01000004">
    <property type="protein sequence ID" value="PKZ90342.1"/>
    <property type="molecule type" value="Genomic_DNA"/>
</dbReference>
<dbReference type="Gene3D" id="1.10.357.10">
    <property type="entry name" value="Tetracycline Repressor, domain 2"/>
    <property type="match status" value="1"/>
</dbReference>
<name>A0A1V3Y0D2_LACGS</name>
<dbReference type="OrthoDB" id="66596at2"/>
<dbReference type="EMBL" id="SRMD01000037">
    <property type="protein sequence ID" value="TQW16019.1"/>
    <property type="molecule type" value="Genomic_DNA"/>
</dbReference>
<dbReference type="Proteomes" id="UP000316012">
    <property type="component" value="Unassembled WGS sequence"/>
</dbReference>
<dbReference type="InterPro" id="IPR001647">
    <property type="entry name" value="HTH_TetR"/>
</dbReference>
<dbReference type="SUPFAM" id="SSF46689">
    <property type="entry name" value="Homeodomain-like"/>
    <property type="match status" value="1"/>
</dbReference>
<organism evidence="5 8">
    <name type="scientific">Lactobacillus gasseri</name>
    <dbReference type="NCBI Taxonomy" id="1596"/>
    <lineage>
        <taxon>Bacteria</taxon>
        <taxon>Bacillati</taxon>
        <taxon>Bacillota</taxon>
        <taxon>Bacilli</taxon>
        <taxon>Lactobacillales</taxon>
        <taxon>Lactobacillaceae</taxon>
        <taxon>Lactobacillus</taxon>
    </lineage>
</organism>
<dbReference type="Proteomes" id="UP000234740">
    <property type="component" value="Unassembled WGS sequence"/>
</dbReference>
<evidence type="ECO:0000313" key="7">
    <source>
        <dbReference type="Proteomes" id="UP000195798"/>
    </source>
</evidence>
<accession>A0A1V3Y0D2</accession>
<dbReference type="GeneID" id="48925736"/>
<feature type="domain" description="HTH tetR-type" evidence="3">
    <location>
        <begin position="6"/>
        <end position="66"/>
    </location>
</feature>
<feature type="DNA-binding region" description="H-T-H motif" evidence="2">
    <location>
        <begin position="29"/>
        <end position="48"/>
    </location>
</feature>
<dbReference type="InterPro" id="IPR009057">
    <property type="entry name" value="Homeodomain-like_sf"/>
</dbReference>
<reference evidence="6 9" key="3">
    <citation type="submission" date="2019-04" db="EMBL/GenBank/DDBJ databases">
        <title>Lactobacillus gasseri 7171 assembly.</title>
        <authorList>
            <person name="Joris B.R."/>
            <person name="Giguere D."/>
        </authorList>
    </citation>
    <scope>NUCLEOTIDE SEQUENCE [LARGE SCALE GENOMIC DNA]</scope>
    <source>
        <strain evidence="6 9">7171</strain>
    </source>
</reference>
<dbReference type="Pfam" id="PF00440">
    <property type="entry name" value="TetR_N"/>
    <property type="match status" value="1"/>
</dbReference>
<proteinExistence type="predicted"/>
<protein>
    <submittedName>
        <fullName evidence="5">TetR/AcrR family transcriptional regulator</fullName>
    </submittedName>
</protein>
<dbReference type="AlphaFoldDB" id="A0A1V3Y0D2"/>
<evidence type="ECO:0000313" key="6">
    <source>
        <dbReference type="EMBL" id="TQW16019.1"/>
    </source>
</evidence>
<keyword evidence="1 2" id="KW-0238">DNA-binding</keyword>
<dbReference type="Proteomes" id="UP000195798">
    <property type="component" value="Chromosome"/>
</dbReference>